<dbReference type="Proteomes" id="UP000019141">
    <property type="component" value="Unassembled WGS sequence"/>
</dbReference>
<name>W4LCN1_ENTF1</name>
<evidence type="ECO:0000313" key="5">
    <source>
        <dbReference type="EMBL" id="ETW95818.1"/>
    </source>
</evidence>
<dbReference type="Pfam" id="PF00005">
    <property type="entry name" value="ABC_tran"/>
    <property type="match status" value="1"/>
</dbReference>
<dbReference type="GO" id="GO:0005524">
    <property type="term" value="F:ATP binding"/>
    <property type="evidence" value="ECO:0007669"/>
    <property type="project" value="UniProtKB-KW"/>
</dbReference>
<keyword evidence="2" id="KW-0547">Nucleotide-binding</keyword>
<dbReference type="CDD" id="cd03257">
    <property type="entry name" value="ABC_NikE_OppD_transporters"/>
    <property type="match status" value="1"/>
</dbReference>
<dbReference type="PANTHER" id="PTHR43776:SF1">
    <property type="entry name" value="OLIGOPEPTIDE ABC TRANSPORTER, ATP-BINDING PROTEIN"/>
    <property type="match status" value="1"/>
</dbReference>
<dbReference type="NCBIfam" id="TIGR01727">
    <property type="entry name" value="oligo_HPY"/>
    <property type="match status" value="1"/>
</dbReference>
<dbReference type="HOGENOM" id="CLU_000604_1_23_7"/>
<dbReference type="GO" id="GO:0016887">
    <property type="term" value="F:ATP hydrolysis activity"/>
    <property type="evidence" value="ECO:0007669"/>
    <property type="project" value="InterPro"/>
</dbReference>
<evidence type="ECO:0000256" key="1">
    <source>
        <dbReference type="ARBA" id="ARBA00022448"/>
    </source>
</evidence>
<feature type="domain" description="ABC transporter" evidence="4">
    <location>
        <begin position="5"/>
        <end position="262"/>
    </location>
</feature>
<evidence type="ECO:0000256" key="2">
    <source>
        <dbReference type="ARBA" id="ARBA00022741"/>
    </source>
</evidence>
<dbReference type="Gene3D" id="3.40.50.300">
    <property type="entry name" value="P-loop containing nucleotide triphosphate hydrolases"/>
    <property type="match status" value="1"/>
</dbReference>
<keyword evidence="1" id="KW-0813">Transport</keyword>
<dbReference type="InterPro" id="IPR003439">
    <property type="entry name" value="ABC_transporter-like_ATP-bd"/>
</dbReference>
<dbReference type="InterPro" id="IPR050319">
    <property type="entry name" value="ABC_transp_ATP-bind"/>
</dbReference>
<reference evidence="5 6" key="1">
    <citation type="journal article" date="2014" name="Nature">
        <title>An environmental bacterial taxon with a large and distinct metabolic repertoire.</title>
        <authorList>
            <person name="Wilson M.C."/>
            <person name="Mori T."/>
            <person name="Ruckert C."/>
            <person name="Uria A.R."/>
            <person name="Helf M.J."/>
            <person name="Takada K."/>
            <person name="Gernert C."/>
            <person name="Steffens U.A."/>
            <person name="Heycke N."/>
            <person name="Schmitt S."/>
            <person name="Rinke C."/>
            <person name="Helfrich E.J."/>
            <person name="Brachmann A.O."/>
            <person name="Gurgui C."/>
            <person name="Wakimoto T."/>
            <person name="Kracht M."/>
            <person name="Crusemann M."/>
            <person name="Hentschel U."/>
            <person name="Abe I."/>
            <person name="Matsunaga S."/>
            <person name="Kalinowski J."/>
            <person name="Takeyama H."/>
            <person name="Piel J."/>
        </authorList>
    </citation>
    <scope>NUCLEOTIDE SEQUENCE [LARGE SCALE GENOMIC DNA]</scope>
    <source>
        <strain evidence="6">TSY1</strain>
    </source>
</reference>
<sequence>MNLLLFVDQVQKYYPVSRGLGAWWCKPQRSHLYAVDDVSFGLEEGESLGLVGESASGKSSLVHLIARLIDPSTGRIVFDGQEISRIPARQFAHLDARAQIQVVFQNAANSLNPRLTVFDCIAEPLRCLQRISSRHELLARVADAVDRVGLSGDLLTCLPHQLTLGQRVCVHIARAISLRPRLLMLDEPTAGLDASVQAMIVQCLGRLRRDLGMTYIVVSRDLHVVRLLCDRIMVMYQGKIAEVGMTEDIFQHPLHPYTQALVSALPDPYNRQRFERITLYGEPHRPVDPNPDACRLSERCPKSQILCGQAMPVLRRYASRHLAACHGI</sequence>
<keyword evidence="6" id="KW-1185">Reference proteome</keyword>
<dbReference type="GO" id="GO:0055085">
    <property type="term" value="P:transmembrane transport"/>
    <property type="evidence" value="ECO:0007669"/>
    <property type="project" value="UniProtKB-ARBA"/>
</dbReference>
<dbReference type="SMART" id="SM00382">
    <property type="entry name" value="AAA"/>
    <property type="match status" value="1"/>
</dbReference>
<dbReference type="SUPFAM" id="SSF52540">
    <property type="entry name" value="P-loop containing nucleoside triphosphate hydrolases"/>
    <property type="match status" value="1"/>
</dbReference>
<evidence type="ECO:0000256" key="3">
    <source>
        <dbReference type="ARBA" id="ARBA00022840"/>
    </source>
</evidence>
<organism evidence="5 6">
    <name type="scientific">Entotheonella factor</name>
    <dbReference type="NCBI Taxonomy" id="1429438"/>
    <lineage>
        <taxon>Bacteria</taxon>
        <taxon>Pseudomonadati</taxon>
        <taxon>Nitrospinota/Tectimicrobiota group</taxon>
        <taxon>Candidatus Tectimicrobiota</taxon>
        <taxon>Candidatus Entotheonellia</taxon>
        <taxon>Candidatus Entotheonellales</taxon>
        <taxon>Candidatus Entotheonellaceae</taxon>
        <taxon>Candidatus Entotheonella</taxon>
    </lineage>
</organism>
<dbReference type="GO" id="GO:0015833">
    <property type="term" value="P:peptide transport"/>
    <property type="evidence" value="ECO:0007669"/>
    <property type="project" value="InterPro"/>
</dbReference>
<gene>
    <name evidence="5" type="ORF">ETSY1_29080</name>
</gene>
<accession>W4LCN1</accession>
<dbReference type="AlphaFoldDB" id="W4LCN1"/>
<dbReference type="PANTHER" id="PTHR43776">
    <property type="entry name" value="TRANSPORT ATP-BINDING PROTEIN"/>
    <property type="match status" value="1"/>
</dbReference>
<dbReference type="Pfam" id="PF08352">
    <property type="entry name" value="oligo_HPY"/>
    <property type="match status" value="1"/>
</dbReference>
<dbReference type="InterPro" id="IPR013563">
    <property type="entry name" value="Oligopep_ABC_C"/>
</dbReference>
<dbReference type="InterPro" id="IPR003593">
    <property type="entry name" value="AAA+_ATPase"/>
</dbReference>
<dbReference type="EMBL" id="AZHW01000868">
    <property type="protein sequence ID" value="ETW95818.1"/>
    <property type="molecule type" value="Genomic_DNA"/>
</dbReference>
<dbReference type="PROSITE" id="PS50893">
    <property type="entry name" value="ABC_TRANSPORTER_2"/>
    <property type="match status" value="1"/>
</dbReference>
<protein>
    <recommendedName>
        <fullName evidence="4">ABC transporter domain-containing protein</fullName>
    </recommendedName>
</protein>
<keyword evidence="3" id="KW-0067">ATP-binding</keyword>
<evidence type="ECO:0000313" key="6">
    <source>
        <dbReference type="Proteomes" id="UP000019141"/>
    </source>
</evidence>
<dbReference type="InterPro" id="IPR027417">
    <property type="entry name" value="P-loop_NTPase"/>
</dbReference>
<comment type="caution">
    <text evidence="5">The sequence shown here is derived from an EMBL/GenBank/DDBJ whole genome shotgun (WGS) entry which is preliminary data.</text>
</comment>
<proteinExistence type="predicted"/>
<evidence type="ECO:0000259" key="4">
    <source>
        <dbReference type="PROSITE" id="PS50893"/>
    </source>
</evidence>